<keyword evidence="3" id="KW-1185">Reference proteome</keyword>
<name>A0ABT3T0D6_9GAMM</name>
<feature type="transmembrane region" description="Helical" evidence="1">
    <location>
        <begin position="15"/>
        <end position="35"/>
    </location>
</feature>
<feature type="transmembrane region" description="Helical" evidence="1">
    <location>
        <begin position="41"/>
        <end position="61"/>
    </location>
</feature>
<comment type="caution">
    <text evidence="2">The sequence shown here is derived from an EMBL/GenBank/DDBJ whole genome shotgun (WGS) entry which is preliminary data.</text>
</comment>
<evidence type="ECO:0000256" key="1">
    <source>
        <dbReference type="SAM" id="Phobius"/>
    </source>
</evidence>
<keyword evidence="1" id="KW-0472">Membrane</keyword>
<evidence type="ECO:0000313" key="2">
    <source>
        <dbReference type="EMBL" id="MCX2975017.1"/>
    </source>
</evidence>
<dbReference type="PANTHER" id="PTHR34989">
    <property type="entry name" value="PROTEIN HDED"/>
    <property type="match status" value="1"/>
</dbReference>
<dbReference type="InterPro" id="IPR052712">
    <property type="entry name" value="Acid_resist_chaperone_HdeD"/>
</dbReference>
<proteinExistence type="predicted"/>
<protein>
    <submittedName>
        <fullName evidence="2">HdeD family acid-resistance protein</fullName>
    </submittedName>
</protein>
<feature type="transmembrane region" description="Helical" evidence="1">
    <location>
        <begin position="123"/>
        <end position="142"/>
    </location>
</feature>
<feature type="transmembrane region" description="Helical" evidence="1">
    <location>
        <begin position="93"/>
        <end position="116"/>
    </location>
</feature>
<reference evidence="2" key="1">
    <citation type="submission" date="2019-02" db="EMBL/GenBank/DDBJ databases">
        <authorList>
            <person name="Li S.-H."/>
        </authorList>
    </citation>
    <scope>NUCLEOTIDE SEQUENCE</scope>
    <source>
        <strain evidence="2">IMCC8485</strain>
    </source>
</reference>
<dbReference type="EMBL" id="SHNP01000005">
    <property type="protein sequence ID" value="MCX2975017.1"/>
    <property type="molecule type" value="Genomic_DNA"/>
</dbReference>
<dbReference type="PANTHER" id="PTHR34989:SF1">
    <property type="entry name" value="PROTEIN HDED"/>
    <property type="match status" value="1"/>
</dbReference>
<dbReference type="InterPro" id="IPR005325">
    <property type="entry name" value="DUF308_memb"/>
</dbReference>
<keyword evidence="1" id="KW-0812">Transmembrane</keyword>
<sequence>MNDITDAAAKSSRDAIALGMCVTILGLLAMAMPFLTGITVTISIGVILLATGIAQLVFVFSSDSFGTGVMRFAFGLLAALCGVSMISQPGAGLATITLILAVWFVVDGIWALVLALQWRPEKGWVWMLFNSVLGIALGIMIYRQFPTSAAWLVGVLVGIRLFFAGWTMIALGSVVSTVTKTAEKLEGT</sequence>
<dbReference type="RefSeq" id="WP_040542091.1">
    <property type="nucleotide sequence ID" value="NZ_SHNP01000005.1"/>
</dbReference>
<feature type="transmembrane region" description="Helical" evidence="1">
    <location>
        <begin position="148"/>
        <end position="175"/>
    </location>
</feature>
<dbReference type="Pfam" id="PF03729">
    <property type="entry name" value="DUF308"/>
    <property type="match status" value="1"/>
</dbReference>
<organism evidence="2 3">
    <name type="scientific">Candidatus Seongchinamella marina</name>
    <dbReference type="NCBI Taxonomy" id="2518990"/>
    <lineage>
        <taxon>Bacteria</taxon>
        <taxon>Pseudomonadati</taxon>
        <taxon>Pseudomonadota</taxon>
        <taxon>Gammaproteobacteria</taxon>
        <taxon>Cellvibrionales</taxon>
        <taxon>Halieaceae</taxon>
        <taxon>Seongchinamella</taxon>
    </lineage>
</organism>
<gene>
    <name evidence="2" type="ORF">EYC87_15615</name>
</gene>
<dbReference type="Proteomes" id="UP001143307">
    <property type="component" value="Unassembled WGS sequence"/>
</dbReference>
<accession>A0ABT3T0D6</accession>
<feature type="transmembrane region" description="Helical" evidence="1">
    <location>
        <begin position="68"/>
        <end position="87"/>
    </location>
</feature>
<keyword evidence="1" id="KW-1133">Transmembrane helix</keyword>
<evidence type="ECO:0000313" key="3">
    <source>
        <dbReference type="Proteomes" id="UP001143307"/>
    </source>
</evidence>